<evidence type="ECO:0000256" key="2">
    <source>
        <dbReference type="ARBA" id="ARBA00022448"/>
    </source>
</evidence>
<reference evidence="12 13" key="1">
    <citation type="journal article" date="1992" name="Lakartidningen">
        <title>[Penicillin V and not amoxicillin is the first choice preparation in acute otitis].</title>
        <authorList>
            <person name="Kamme C."/>
            <person name="Lundgren K."/>
            <person name="Prellner K."/>
        </authorList>
    </citation>
    <scope>NUCLEOTIDE SEQUENCE [LARGE SCALE GENOMIC DNA]</scope>
    <source>
        <strain evidence="12 13">PC5538III-lc</strain>
    </source>
</reference>
<keyword evidence="2" id="KW-0813">Transport</keyword>
<dbReference type="AlphaFoldDB" id="A0A5C8E9Z0"/>
<dbReference type="GO" id="GO:0016301">
    <property type="term" value="F:kinase activity"/>
    <property type="evidence" value="ECO:0007669"/>
    <property type="project" value="UniProtKB-KW"/>
</dbReference>
<dbReference type="Pfam" id="PF00359">
    <property type="entry name" value="PTS_EIIA_2"/>
    <property type="match status" value="1"/>
</dbReference>
<dbReference type="PANTHER" id="PTHR36203">
    <property type="entry name" value="ASCORBATE-SPECIFIC PTS SYSTEM EIIA COMPONENT"/>
    <property type="match status" value="1"/>
</dbReference>
<evidence type="ECO:0000256" key="10">
    <source>
        <dbReference type="ARBA" id="ARBA00042072"/>
    </source>
</evidence>
<feature type="domain" description="PTS EIIA type-2" evidence="11">
    <location>
        <begin position="2"/>
        <end position="142"/>
    </location>
</feature>
<keyword evidence="6" id="KW-0598">Phosphotransferase system</keyword>
<evidence type="ECO:0000256" key="6">
    <source>
        <dbReference type="ARBA" id="ARBA00022683"/>
    </source>
</evidence>
<dbReference type="GO" id="GO:0009401">
    <property type="term" value="P:phosphoenolpyruvate-dependent sugar phosphotransferase system"/>
    <property type="evidence" value="ECO:0007669"/>
    <property type="project" value="UniProtKB-KW"/>
</dbReference>
<dbReference type="InterPro" id="IPR016152">
    <property type="entry name" value="PTrfase/Anion_transptr"/>
</dbReference>
<keyword evidence="12" id="KW-0762">Sugar transport</keyword>
<proteinExistence type="predicted"/>
<protein>
    <recommendedName>
        <fullName evidence="9">Ascorbate-specific PTS system EIIA component</fullName>
    </recommendedName>
    <alternativeName>
        <fullName evidence="10">Ascorbate-specific phosphotransferase enzyme IIA component</fullName>
    </alternativeName>
</protein>
<dbReference type="GO" id="GO:0005737">
    <property type="term" value="C:cytoplasm"/>
    <property type="evidence" value="ECO:0007669"/>
    <property type="project" value="UniProtKB-SubCell"/>
</dbReference>
<keyword evidence="3" id="KW-0963">Cytoplasm</keyword>
<evidence type="ECO:0000256" key="9">
    <source>
        <dbReference type="ARBA" id="ARBA00041175"/>
    </source>
</evidence>
<keyword evidence="5" id="KW-0808">Transferase</keyword>
<dbReference type="Proteomes" id="UP000324707">
    <property type="component" value="Unassembled WGS sequence"/>
</dbReference>
<evidence type="ECO:0000256" key="3">
    <source>
        <dbReference type="ARBA" id="ARBA00022490"/>
    </source>
</evidence>
<dbReference type="RefSeq" id="WP_147735636.1">
    <property type="nucleotide sequence ID" value="NZ_SAXX01000003.1"/>
</dbReference>
<comment type="subcellular location">
    <subcellularLocation>
        <location evidence="1">Cytoplasm</location>
    </subcellularLocation>
</comment>
<evidence type="ECO:0000313" key="13">
    <source>
        <dbReference type="Proteomes" id="UP000324707"/>
    </source>
</evidence>
<dbReference type="InterPro" id="IPR051351">
    <property type="entry name" value="Ascorbate-PTS_EIIA_comp"/>
</dbReference>
<comment type="caution">
    <text evidence="12">The sequence shown here is derived from an EMBL/GenBank/DDBJ whole genome shotgun (WGS) entry which is preliminary data.</text>
</comment>
<sequence length="142" mass="16222">MNILSKNNIMIVEQINDWKEAVKLSVEMLINNGSVKPEYLTNIYKNVEELGPYMLLCPEVVMPHCRPEDGALNKSISLLKLNKPVKFFDNDTYLYISISAIDSDSHIDYIQNIVKVISEDELLQSLLKAKDIDTIFNIFNGL</sequence>
<comment type="function">
    <text evidence="8">The phosphoenolpyruvate-dependent sugar phosphotransferase system (sugar PTS), a major carbohydrate active transport system, catalyzes the phosphorylation of incoming sugar substrates concomitantly with their translocation across the cell membrane. The enzyme II UlaABC PTS system is involved in ascorbate transport.</text>
</comment>
<dbReference type="Gene3D" id="3.40.930.10">
    <property type="entry name" value="Mannitol-specific EII, Chain A"/>
    <property type="match status" value="1"/>
</dbReference>
<evidence type="ECO:0000256" key="7">
    <source>
        <dbReference type="ARBA" id="ARBA00022777"/>
    </source>
</evidence>
<evidence type="ECO:0000256" key="4">
    <source>
        <dbReference type="ARBA" id="ARBA00022553"/>
    </source>
</evidence>
<evidence type="ECO:0000313" key="12">
    <source>
        <dbReference type="EMBL" id="TXJ34879.1"/>
    </source>
</evidence>
<dbReference type="InterPro" id="IPR002178">
    <property type="entry name" value="PTS_EIIA_type-2_dom"/>
</dbReference>
<evidence type="ECO:0000256" key="1">
    <source>
        <dbReference type="ARBA" id="ARBA00004496"/>
    </source>
</evidence>
<accession>A0A5C8E9Z0</accession>
<dbReference type="PROSITE" id="PS51094">
    <property type="entry name" value="PTS_EIIA_TYPE_2"/>
    <property type="match status" value="1"/>
</dbReference>
<evidence type="ECO:0000256" key="8">
    <source>
        <dbReference type="ARBA" id="ARBA00037387"/>
    </source>
</evidence>
<gene>
    <name evidence="12" type="ORF">EPJ69_01500</name>
</gene>
<organism evidence="12 13">
    <name type="scientific">Brachyspira aalborgi</name>
    <dbReference type="NCBI Taxonomy" id="29522"/>
    <lineage>
        <taxon>Bacteria</taxon>
        <taxon>Pseudomonadati</taxon>
        <taxon>Spirochaetota</taxon>
        <taxon>Spirochaetia</taxon>
        <taxon>Brachyspirales</taxon>
        <taxon>Brachyspiraceae</taxon>
        <taxon>Brachyspira</taxon>
    </lineage>
</organism>
<keyword evidence="7" id="KW-0418">Kinase</keyword>
<dbReference type="EMBL" id="SAXX01000003">
    <property type="protein sequence ID" value="TXJ34879.1"/>
    <property type="molecule type" value="Genomic_DNA"/>
</dbReference>
<evidence type="ECO:0000256" key="5">
    <source>
        <dbReference type="ARBA" id="ARBA00022679"/>
    </source>
</evidence>
<dbReference type="SUPFAM" id="SSF55804">
    <property type="entry name" value="Phoshotransferase/anion transport protein"/>
    <property type="match status" value="1"/>
</dbReference>
<dbReference type="PANTHER" id="PTHR36203:SF1">
    <property type="entry name" value="ASCORBATE-SPECIFIC PTS SYSTEM EIIA COMPONENT"/>
    <property type="match status" value="1"/>
</dbReference>
<name>A0A5C8E9Z0_9SPIR</name>
<evidence type="ECO:0000259" key="11">
    <source>
        <dbReference type="PROSITE" id="PS51094"/>
    </source>
</evidence>
<keyword evidence="4" id="KW-0597">Phosphoprotein</keyword>